<dbReference type="AlphaFoldDB" id="A0A5C7I7B4"/>
<sequence length="103" mass="11583">MIRLTATIVNTTDGRERHPIPTGPPTRPMPQPPPPEHINQINWTDSQTRQSTAKNQVMIISGSQPVGFPVLINIILALHHPQSLISRVRVLMGSQPWRFMAHQ</sequence>
<name>A0A5C7I7B4_9ROSI</name>
<feature type="compositionally biased region" description="Pro residues" evidence="1">
    <location>
        <begin position="21"/>
        <end position="36"/>
    </location>
</feature>
<evidence type="ECO:0000256" key="1">
    <source>
        <dbReference type="SAM" id="MobiDB-lite"/>
    </source>
</evidence>
<proteinExistence type="predicted"/>
<keyword evidence="3" id="KW-1185">Reference proteome</keyword>
<feature type="region of interest" description="Disordered" evidence="1">
    <location>
        <begin position="9"/>
        <end position="41"/>
    </location>
</feature>
<dbReference type="OrthoDB" id="10533577at2759"/>
<accession>A0A5C7I7B4</accession>
<reference evidence="3" key="1">
    <citation type="journal article" date="2019" name="Gigascience">
        <title>De novo genome assembly of the endangered Acer yangbiense, a plant species with extremely small populations endemic to Yunnan Province, China.</title>
        <authorList>
            <person name="Yang J."/>
            <person name="Wariss H.M."/>
            <person name="Tao L."/>
            <person name="Zhang R."/>
            <person name="Yun Q."/>
            <person name="Hollingsworth P."/>
            <person name="Dao Z."/>
            <person name="Luo G."/>
            <person name="Guo H."/>
            <person name="Ma Y."/>
            <person name="Sun W."/>
        </authorList>
    </citation>
    <scope>NUCLEOTIDE SEQUENCE [LARGE SCALE GENOMIC DNA]</scope>
    <source>
        <strain evidence="3">cv. Malutang</strain>
    </source>
</reference>
<protein>
    <submittedName>
        <fullName evidence="2">Uncharacterized protein</fullName>
    </submittedName>
</protein>
<gene>
    <name evidence="2" type="ORF">EZV62_006738</name>
</gene>
<dbReference type="Proteomes" id="UP000323000">
    <property type="component" value="Chromosome 3"/>
</dbReference>
<dbReference type="EMBL" id="VAHF01000003">
    <property type="protein sequence ID" value="TXG65463.1"/>
    <property type="molecule type" value="Genomic_DNA"/>
</dbReference>
<evidence type="ECO:0000313" key="3">
    <source>
        <dbReference type="Proteomes" id="UP000323000"/>
    </source>
</evidence>
<comment type="caution">
    <text evidence="2">The sequence shown here is derived from an EMBL/GenBank/DDBJ whole genome shotgun (WGS) entry which is preliminary data.</text>
</comment>
<organism evidence="2 3">
    <name type="scientific">Acer yangbiense</name>
    <dbReference type="NCBI Taxonomy" id="1000413"/>
    <lineage>
        <taxon>Eukaryota</taxon>
        <taxon>Viridiplantae</taxon>
        <taxon>Streptophyta</taxon>
        <taxon>Embryophyta</taxon>
        <taxon>Tracheophyta</taxon>
        <taxon>Spermatophyta</taxon>
        <taxon>Magnoliopsida</taxon>
        <taxon>eudicotyledons</taxon>
        <taxon>Gunneridae</taxon>
        <taxon>Pentapetalae</taxon>
        <taxon>rosids</taxon>
        <taxon>malvids</taxon>
        <taxon>Sapindales</taxon>
        <taxon>Sapindaceae</taxon>
        <taxon>Hippocastanoideae</taxon>
        <taxon>Acereae</taxon>
        <taxon>Acer</taxon>
    </lineage>
</organism>
<evidence type="ECO:0000313" key="2">
    <source>
        <dbReference type="EMBL" id="TXG65463.1"/>
    </source>
</evidence>